<name>A0A7Y7V808_9PSED</name>
<comment type="subcellular location">
    <subcellularLocation>
        <location evidence="11">Cell inner membrane</location>
        <topology evidence="11">Multi-pass membrane protein</topology>
    </subcellularLocation>
    <subcellularLocation>
        <location evidence="1">Cell membrane</location>
        <topology evidence="1">Multi-pass membrane protein</topology>
    </subcellularLocation>
</comment>
<sequence>MKRLVNFLVAPVISIMRNRALIAELSKREVLGRYRGASFGLFWSIISPFLMLLVYAFAFGSILNSRWPQPTDTRDSFAIILFVGLIVHGFFAECFTRAPTLVTNNASYVKKVIFPVEILPWPLIISALFHTLMNIVVLIVLRLVVDQSFSLGFIFLPLILLPLVILMVGLGWFLSALGVYIRDISQVTGVLSTALLFTSSAVVPPSAVPEKYQFVFSINPLTFVIDQARAVALWGEMPNWSGLLIYTLVSVVFALVGYAWFSATRRGFGDVL</sequence>
<dbReference type="GO" id="GO:0015920">
    <property type="term" value="P:lipopolysaccharide transport"/>
    <property type="evidence" value="ECO:0007669"/>
    <property type="project" value="TreeGrafter"/>
</dbReference>
<proteinExistence type="inferred from homology"/>
<evidence type="ECO:0000256" key="5">
    <source>
        <dbReference type="ARBA" id="ARBA00022597"/>
    </source>
</evidence>
<dbReference type="InterPro" id="IPR047817">
    <property type="entry name" value="ABC2_TM_bact-type"/>
</dbReference>
<evidence type="ECO:0000256" key="6">
    <source>
        <dbReference type="ARBA" id="ARBA00022692"/>
    </source>
</evidence>
<feature type="transmembrane region" description="Helical" evidence="11">
    <location>
        <begin position="153"/>
        <end position="181"/>
    </location>
</feature>
<dbReference type="Proteomes" id="UP000560470">
    <property type="component" value="Unassembled WGS sequence"/>
</dbReference>
<protein>
    <recommendedName>
        <fullName evidence="11">Transport permease protein</fullName>
    </recommendedName>
</protein>
<keyword evidence="7" id="KW-0972">Capsule biogenesis/degradation</keyword>
<evidence type="ECO:0000256" key="9">
    <source>
        <dbReference type="ARBA" id="ARBA00023047"/>
    </source>
</evidence>
<dbReference type="Pfam" id="PF01061">
    <property type="entry name" value="ABC2_membrane"/>
    <property type="match status" value="1"/>
</dbReference>
<evidence type="ECO:0000256" key="1">
    <source>
        <dbReference type="ARBA" id="ARBA00004651"/>
    </source>
</evidence>
<keyword evidence="6 11" id="KW-0812">Transmembrane</keyword>
<dbReference type="InterPro" id="IPR013525">
    <property type="entry name" value="ABC2_TM"/>
</dbReference>
<keyword evidence="3 11" id="KW-0813">Transport</keyword>
<evidence type="ECO:0000313" key="14">
    <source>
        <dbReference type="Proteomes" id="UP000560470"/>
    </source>
</evidence>
<dbReference type="InterPro" id="IPR000412">
    <property type="entry name" value="ABC_2_transport"/>
</dbReference>
<evidence type="ECO:0000256" key="7">
    <source>
        <dbReference type="ARBA" id="ARBA00022903"/>
    </source>
</evidence>
<feature type="transmembrane region" description="Helical" evidence="11">
    <location>
        <begin position="39"/>
        <end position="64"/>
    </location>
</feature>
<dbReference type="PROSITE" id="PS51012">
    <property type="entry name" value="ABC_TM2"/>
    <property type="match status" value="1"/>
</dbReference>
<keyword evidence="5" id="KW-0762">Sugar transport</keyword>
<dbReference type="PIRSF" id="PIRSF006648">
    <property type="entry name" value="DrrB"/>
    <property type="match status" value="1"/>
</dbReference>
<comment type="similarity">
    <text evidence="2 11">Belongs to the ABC-2 integral membrane protein family.</text>
</comment>
<keyword evidence="10 11" id="KW-0472">Membrane</keyword>
<feature type="transmembrane region" description="Helical" evidence="11">
    <location>
        <begin position="76"/>
        <end position="98"/>
    </location>
</feature>
<accession>A0A7Y7V808</accession>
<organism evidence="13 14">
    <name type="scientific">Pseudomonas edaphica</name>
    <dbReference type="NCBI Taxonomy" id="2006980"/>
    <lineage>
        <taxon>Bacteria</taxon>
        <taxon>Pseudomonadati</taxon>
        <taxon>Pseudomonadota</taxon>
        <taxon>Gammaproteobacteria</taxon>
        <taxon>Pseudomonadales</taxon>
        <taxon>Pseudomonadaceae</taxon>
        <taxon>Pseudomonas</taxon>
    </lineage>
</organism>
<keyword evidence="4 11" id="KW-1003">Cell membrane</keyword>
<evidence type="ECO:0000256" key="11">
    <source>
        <dbReference type="RuleBase" id="RU361157"/>
    </source>
</evidence>
<feature type="domain" description="ABC transmembrane type-2" evidence="12">
    <location>
        <begin position="39"/>
        <end position="264"/>
    </location>
</feature>
<dbReference type="PANTHER" id="PTHR30413">
    <property type="entry name" value="INNER MEMBRANE TRANSPORT PERMEASE"/>
    <property type="match status" value="1"/>
</dbReference>
<evidence type="ECO:0000313" key="13">
    <source>
        <dbReference type="EMBL" id="NVZ58112.1"/>
    </source>
</evidence>
<dbReference type="GO" id="GO:0140359">
    <property type="term" value="F:ABC-type transporter activity"/>
    <property type="evidence" value="ECO:0007669"/>
    <property type="project" value="InterPro"/>
</dbReference>
<dbReference type="AlphaFoldDB" id="A0A7Y7V808"/>
<evidence type="ECO:0000259" key="12">
    <source>
        <dbReference type="PROSITE" id="PS51012"/>
    </source>
</evidence>
<evidence type="ECO:0000256" key="2">
    <source>
        <dbReference type="ARBA" id="ARBA00007783"/>
    </source>
</evidence>
<reference evidence="13 14" key="1">
    <citation type="submission" date="2020-04" db="EMBL/GenBank/DDBJ databases">
        <title>Molecular characterization of pseudomonads from Agaricus bisporus reveal novel blotch 2 pathogens in Western Europe.</title>
        <authorList>
            <person name="Taparia T."/>
            <person name="Krijger M."/>
            <person name="Haynes E."/>
            <person name="Elpinstone J.G."/>
            <person name="Noble R."/>
            <person name="Van Der Wolf J."/>
        </authorList>
    </citation>
    <scope>NUCLEOTIDE SEQUENCE [LARGE SCALE GENOMIC DNA]</scope>
    <source>
        <strain evidence="13 14">B7002</strain>
    </source>
</reference>
<evidence type="ECO:0000256" key="4">
    <source>
        <dbReference type="ARBA" id="ARBA00022475"/>
    </source>
</evidence>
<feature type="transmembrane region" description="Helical" evidence="11">
    <location>
        <begin position="243"/>
        <end position="261"/>
    </location>
</feature>
<dbReference type="PANTHER" id="PTHR30413:SF10">
    <property type="entry name" value="CAPSULE POLYSACCHARIDE EXPORT INNER-MEMBRANE PROTEIN CTRC"/>
    <property type="match status" value="1"/>
</dbReference>
<keyword evidence="8 11" id="KW-1133">Transmembrane helix</keyword>
<evidence type="ECO:0000256" key="10">
    <source>
        <dbReference type="ARBA" id="ARBA00023136"/>
    </source>
</evidence>
<evidence type="ECO:0000256" key="8">
    <source>
        <dbReference type="ARBA" id="ARBA00022989"/>
    </source>
</evidence>
<dbReference type="EMBL" id="JACAOZ010000014">
    <property type="protein sequence ID" value="NVZ58112.1"/>
    <property type="molecule type" value="Genomic_DNA"/>
</dbReference>
<dbReference type="GO" id="GO:0015774">
    <property type="term" value="P:polysaccharide transport"/>
    <property type="evidence" value="ECO:0007669"/>
    <property type="project" value="UniProtKB-KW"/>
</dbReference>
<comment type="caution">
    <text evidence="11">Lacks conserved residue(s) required for the propagation of feature annotation.</text>
</comment>
<keyword evidence="9" id="KW-0625">Polysaccharide transport</keyword>
<comment type="caution">
    <text evidence="13">The sequence shown here is derived from an EMBL/GenBank/DDBJ whole genome shotgun (WGS) entry which is preliminary data.</text>
</comment>
<feature type="transmembrane region" description="Helical" evidence="11">
    <location>
        <begin position="118"/>
        <end position="141"/>
    </location>
</feature>
<dbReference type="PRINTS" id="PR00164">
    <property type="entry name" value="ABC2TRNSPORT"/>
</dbReference>
<evidence type="ECO:0000256" key="3">
    <source>
        <dbReference type="ARBA" id="ARBA00022448"/>
    </source>
</evidence>
<gene>
    <name evidence="13" type="ORF">HX797_17760</name>
</gene>
<dbReference type="GO" id="GO:0043190">
    <property type="term" value="C:ATP-binding cassette (ABC) transporter complex"/>
    <property type="evidence" value="ECO:0007669"/>
    <property type="project" value="InterPro"/>
</dbReference>